<proteinExistence type="predicted"/>
<accession>A0AAX3EKM7</accession>
<gene>
    <name evidence="2" type="ORF">NL394_04320</name>
</gene>
<evidence type="ECO:0008006" key="4">
    <source>
        <dbReference type="Google" id="ProtNLM"/>
    </source>
</evidence>
<sequence>MIRAISIRFMIILCCAFAVLHVVLGIANLDMVSSIWPPIAAMGIYLGVTVLVLWPGPGRLSSPVAFLALLAVVTMTVLVNSVLPRTTWPGYASWHMAATYTLLVVVNLRGRVALSWCGAVLSLVLTTWWASGTSLGIVGGLMMNIATVGWLTIATLIGRLLGTNDRQVDDYSADAVAAADWYAAERALNVSRTQWIHHVQELAGQALTRIADPDYELTDADRQEFLLIEARFRDEIRGRVLATEEVLEAARRARERGVTVRLLDDRRQDLAPRVLAAVSEKVVSILNQARGGTVTARARPSGGNAAVTILASREGEAAPTLVEVPDSRAQ</sequence>
<evidence type="ECO:0000313" key="3">
    <source>
        <dbReference type="Proteomes" id="UP001163293"/>
    </source>
</evidence>
<keyword evidence="1" id="KW-1133">Transmembrane helix</keyword>
<feature type="transmembrane region" description="Helical" evidence="1">
    <location>
        <begin position="35"/>
        <end position="54"/>
    </location>
</feature>
<feature type="transmembrane region" description="Helical" evidence="1">
    <location>
        <begin position="89"/>
        <end position="106"/>
    </location>
</feature>
<reference evidence="2" key="1">
    <citation type="submission" date="2022-07" db="EMBL/GenBank/DDBJ databases">
        <authorList>
            <person name="Wu T."/>
        </authorList>
    </citation>
    <scope>NUCLEOTIDE SEQUENCE</scope>
    <source>
        <strain evidence="2">SD-1</strain>
    </source>
</reference>
<evidence type="ECO:0000313" key="2">
    <source>
        <dbReference type="EMBL" id="UYV98460.1"/>
    </source>
</evidence>
<feature type="transmembrane region" description="Helical" evidence="1">
    <location>
        <begin position="113"/>
        <end position="131"/>
    </location>
</feature>
<dbReference type="EMBL" id="CP101185">
    <property type="protein sequence ID" value="UYV98460.1"/>
    <property type="molecule type" value="Genomic_DNA"/>
</dbReference>
<keyword evidence="1" id="KW-0812">Transmembrane</keyword>
<keyword evidence="1" id="KW-0472">Membrane</keyword>
<name>A0AAX3EKM7_PAEUR</name>
<organism evidence="2 3">
    <name type="scientific">Paenarthrobacter ureafaciens</name>
    <dbReference type="NCBI Taxonomy" id="37931"/>
    <lineage>
        <taxon>Bacteria</taxon>
        <taxon>Bacillati</taxon>
        <taxon>Actinomycetota</taxon>
        <taxon>Actinomycetes</taxon>
        <taxon>Micrococcales</taxon>
        <taxon>Micrococcaceae</taxon>
        <taxon>Paenarthrobacter</taxon>
    </lineage>
</organism>
<evidence type="ECO:0000256" key="1">
    <source>
        <dbReference type="SAM" id="Phobius"/>
    </source>
</evidence>
<dbReference type="RefSeq" id="WP_069695397.1">
    <property type="nucleotide sequence ID" value="NZ_CP043010.1"/>
</dbReference>
<feature type="transmembrane region" description="Helical" evidence="1">
    <location>
        <begin position="66"/>
        <end position="83"/>
    </location>
</feature>
<dbReference type="AlphaFoldDB" id="A0AAX3EKM7"/>
<keyword evidence="3" id="KW-1185">Reference proteome</keyword>
<feature type="transmembrane region" description="Helical" evidence="1">
    <location>
        <begin position="137"/>
        <end position="157"/>
    </location>
</feature>
<protein>
    <recommendedName>
        <fullName evidence="4">Integral membrane protein</fullName>
    </recommendedName>
</protein>
<dbReference type="Proteomes" id="UP001163293">
    <property type="component" value="Chromosome"/>
</dbReference>